<dbReference type="PANTHER" id="PTHR35788">
    <property type="entry name" value="EXPORTED PROTEIN-RELATED"/>
    <property type="match status" value="1"/>
</dbReference>
<dbReference type="Pfam" id="PF04294">
    <property type="entry name" value="VanW"/>
    <property type="match status" value="1"/>
</dbReference>
<dbReference type="InterPro" id="IPR052913">
    <property type="entry name" value="Glycopeptide_resist_protein"/>
</dbReference>
<organism evidence="2 3">
    <name type="scientific">Paenibacillus mendelii</name>
    <dbReference type="NCBI Taxonomy" id="206163"/>
    <lineage>
        <taxon>Bacteria</taxon>
        <taxon>Bacillati</taxon>
        <taxon>Bacillota</taxon>
        <taxon>Bacilli</taxon>
        <taxon>Bacillales</taxon>
        <taxon>Paenibacillaceae</taxon>
        <taxon>Paenibacillus</taxon>
    </lineage>
</organism>
<gene>
    <name evidence="2" type="ORF">ACFFJ8_25780</name>
</gene>
<evidence type="ECO:0000313" key="2">
    <source>
        <dbReference type="EMBL" id="MFC0394759.1"/>
    </source>
</evidence>
<sequence>MKWLLLAVAIGLFPQSDVGIVDQLSIVHKGQSAGTLNRVDYEIPGSSLIDLDKFDSFVSQLDKNIHQAPRNAFIGDHGGIVPEQVGYKLNRRTFTDRFYAFYYGKGSSFIDAPLTVLYPRIDSELLANIRVKPIGQYVTYYNSRNTNRSHNISLAAKAINNLVVFPGERFSFNQSVGERTQGRGYLQAPVIVRGELSEGIGGGICQVSSTLYNATDRAGLKVIQRYSHSRNVPYVLPGRDATVSWDGPDYVFQNQYNQPVLIRASAGGGKMFVAIYSSDVIEYKPREVPGMSNQLPEEVSIEANQNRAAEHDDE</sequence>
<name>A0ABV6JFR4_9BACL</name>
<dbReference type="RefSeq" id="WP_204815928.1">
    <property type="nucleotide sequence ID" value="NZ_JANHOF010000001.1"/>
</dbReference>
<evidence type="ECO:0000256" key="1">
    <source>
        <dbReference type="SAM" id="MobiDB-lite"/>
    </source>
</evidence>
<reference evidence="2 3" key="1">
    <citation type="submission" date="2024-09" db="EMBL/GenBank/DDBJ databases">
        <authorList>
            <person name="Sun Q."/>
            <person name="Mori K."/>
        </authorList>
    </citation>
    <scope>NUCLEOTIDE SEQUENCE [LARGE SCALE GENOMIC DNA]</scope>
    <source>
        <strain evidence="2 3">CCM 4839</strain>
    </source>
</reference>
<dbReference type="Proteomes" id="UP001589818">
    <property type="component" value="Unassembled WGS sequence"/>
</dbReference>
<protein>
    <submittedName>
        <fullName evidence="2">VanW family protein</fullName>
    </submittedName>
</protein>
<proteinExistence type="predicted"/>
<dbReference type="PANTHER" id="PTHR35788:SF1">
    <property type="entry name" value="EXPORTED PROTEIN"/>
    <property type="match status" value="1"/>
</dbReference>
<evidence type="ECO:0000313" key="3">
    <source>
        <dbReference type="Proteomes" id="UP001589818"/>
    </source>
</evidence>
<comment type="caution">
    <text evidence="2">The sequence shown here is derived from an EMBL/GenBank/DDBJ whole genome shotgun (WGS) entry which is preliminary data.</text>
</comment>
<feature type="region of interest" description="Disordered" evidence="1">
    <location>
        <begin position="289"/>
        <end position="314"/>
    </location>
</feature>
<accession>A0ABV6JFR4</accession>
<keyword evidence="3" id="KW-1185">Reference proteome</keyword>
<dbReference type="InterPro" id="IPR007391">
    <property type="entry name" value="Vancomycin_resist_VanW"/>
</dbReference>
<dbReference type="EMBL" id="JBHLVF010000041">
    <property type="protein sequence ID" value="MFC0394759.1"/>
    <property type="molecule type" value="Genomic_DNA"/>
</dbReference>